<comment type="similarity">
    <text evidence="1">In the C-terminal section; belongs to the class-I pyridoxal-phosphate-dependent aminotransferase family.</text>
</comment>
<dbReference type="Pfam" id="PF00155">
    <property type="entry name" value="Aminotran_1_2"/>
    <property type="match status" value="1"/>
</dbReference>
<evidence type="ECO:0000256" key="1">
    <source>
        <dbReference type="ARBA" id="ARBA00005384"/>
    </source>
</evidence>
<dbReference type="CDD" id="cd00609">
    <property type="entry name" value="AAT_like"/>
    <property type="match status" value="1"/>
</dbReference>
<keyword evidence="4" id="KW-0238">DNA-binding</keyword>
<keyword evidence="8" id="KW-1185">Reference proteome</keyword>
<dbReference type="GO" id="GO:0003700">
    <property type="term" value="F:DNA-binding transcription factor activity"/>
    <property type="evidence" value="ECO:0007669"/>
    <property type="project" value="InterPro"/>
</dbReference>
<dbReference type="HOGENOM" id="CLU_017584_0_0_11"/>
<dbReference type="CDD" id="cd07377">
    <property type="entry name" value="WHTH_GntR"/>
    <property type="match status" value="1"/>
</dbReference>
<dbReference type="InterPro" id="IPR051446">
    <property type="entry name" value="HTH_trans_reg/aminotransferase"/>
</dbReference>
<proteinExistence type="inferred from homology"/>
<dbReference type="InterPro" id="IPR015424">
    <property type="entry name" value="PyrdxlP-dep_Trfase"/>
</dbReference>
<dbReference type="PROSITE" id="PS50949">
    <property type="entry name" value="HTH_GNTR"/>
    <property type="match status" value="1"/>
</dbReference>
<organism evidence="7 8">
    <name type="scientific">Psychromicrobium lacuslunae</name>
    <dbReference type="NCBI Taxonomy" id="1618207"/>
    <lineage>
        <taxon>Bacteria</taxon>
        <taxon>Bacillati</taxon>
        <taxon>Actinomycetota</taxon>
        <taxon>Actinomycetes</taxon>
        <taxon>Micrococcales</taxon>
        <taxon>Micrococcaceae</taxon>
        <taxon>Psychromicrobium</taxon>
    </lineage>
</organism>
<reference evidence="7 8" key="1">
    <citation type="journal article" date="2015" name="Genome Announc.">
        <title>Complete Genome Sequencing of Protease-Producing Novel Arthrobacter sp. Strain IHBB 11108 Using PacBio Single-Molecule Real-Time Sequencing Technology.</title>
        <authorList>
            <person name="Kiran S."/>
            <person name="Swarnkar M.K."/>
            <person name="Pal M."/>
            <person name="Thakur R."/>
            <person name="Tewari R."/>
            <person name="Singh A.K."/>
            <person name="Gulati A."/>
        </authorList>
    </citation>
    <scope>NUCLEOTIDE SEQUENCE [LARGE SCALE GENOMIC DNA]</scope>
    <source>
        <strain evidence="7 8">IHBB 11108</strain>
    </source>
</reference>
<dbReference type="OrthoDB" id="199743at2"/>
<dbReference type="InterPro" id="IPR000524">
    <property type="entry name" value="Tscrpt_reg_HTH_GntR"/>
</dbReference>
<keyword evidence="5" id="KW-0804">Transcription</keyword>
<dbReference type="GO" id="GO:0030170">
    <property type="term" value="F:pyridoxal phosphate binding"/>
    <property type="evidence" value="ECO:0007669"/>
    <property type="project" value="InterPro"/>
</dbReference>
<name>A0A0D4BXT7_9MICC</name>
<dbReference type="PANTHER" id="PTHR46577">
    <property type="entry name" value="HTH-TYPE TRANSCRIPTIONAL REGULATORY PROTEIN GABR"/>
    <property type="match status" value="1"/>
</dbReference>
<dbReference type="EMBL" id="CP011005">
    <property type="protein sequence ID" value="AJT40945.1"/>
    <property type="molecule type" value="Genomic_DNA"/>
</dbReference>
<dbReference type="RefSeq" id="WP_045073918.1">
    <property type="nucleotide sequence ID" value="NZ_CP011005.1"/>
</dbReference>
<evidence type="ECO:0000313" key="8">
    <source>
        <dbReference type="Proteomes" id="UP000061839"/>
    </source>
</evidence>
<sequence length="469" mass="51267">MNPQISARRLARELGEWRSHRSAYLALADRVRVMLIDGRLASGSRLPAERELSAALQVSRTTVAAAYAQLREERYLSSVRGSGSTLALPDGQRGVVPLPQELDLDFTKAASAAYSGLPAAYQYAVEQLPNYLSHQGFDMQGLPELRAAVADHYSDRGLATTPDQVLITLGAQHALSLLTQTIYSPGERILIEHPTYPHAIDTFMAAGARLLAMPVTAEGGWDIAEGQMLIRRSAPSMGYLMPDFQNPTGASMGVEDRERLARLAAREGTTLVVDETTAHLDIERGALPPMAVFSNRIVTIGSLGKLAWGGLRIGWIRGSKDLLARALRNRPAMDLGTPLVEQLASIYLLRETELMAANRSRELRAGRDFLVTELHKHFPQWDVQIPNGGMSLWINTETLSSSALALSARAEGLALVPGPRFGLEGAFERFLRLPFTYRREELSEGVQALLRASRSVGATPSRMPLQAVI</sequence>
<dbReference type="PRINTS" id="PR00035">
    <property type="entry name" value="HTHGNTR"/>
</dbReference>
<dbReference type="SUPFAM" id="SSF53383">
    <property type="entry name" value="PLP-dependent transferases"/>
    <property type="match status" value="1"/>
</dbReference>
<dbReference type="InterPro" id="IPR015421">
    <property type="entry name" value="PyrdxlP-dep_Trfase_major"/>
</dbReference>
<dbReference type="InterPro" id="IPR036390">
    <property type="entry name" value="WH_DNA-bd_sf"/>
</dbReference>
<evidence type="ECO:0000256" key="5">
    <source>
        <dbReference type="ARBA" id="ARBA00023163"/>
    </source>
</evidence>
<keyword evidence="3" id="KW-0805">Transcription regulation</keyword>
<dbReference type="PATRIC" id="fig|1618207.4.peg.901"/>
<keyword evidence="2" id="KW-0663">Pyridoxal phosphate</keyword>
<dbReference type="AlphaFoldDB" id="A0A0D4BXT7"/>
<dbReference type="Gene3D" id="3.40.640.10">
    <property type="entry name" value="Type I PLP-dependent aspartate aminotransferase-like (Major domain)"/>
    <property type="match status" value="1"/>
</dbReference>
<evidence type="ECO:0000256" key="2">
    <source>
        <dbReference type="ARBA" id="ARBA00022898"/>
    </source>
</evidence>
<dbReference type="Pfam" id="PF00392">
    <property type="entry name" value="GntR"/>
    <property type="match status" value="1"/>
</dbReference>
<dbReference type="SMART" id="SM00345">
    <property type="entry name" value="HTH_GNTR"/>
    <property type="match status" value="1"/>
</dbReference>
<dbReference type="STRING" id="1618207.UM93_04430"/>
<dbReference type="InterPro" id="IPR004839">
    <property type="entry name" value="Aminotransferase_I/II_large"/>
</dbReference>
<feature type="domain" description="HTH gntR-type" evidence="6">
    <location>
        <begin position="21"/>
        <end position="89"/>
    </location>
</feature>
<evidence type="ECO:0000256" key="4">
    <source>
        <dbReference type="ARBA" id="ARBA00023125"/>
    </source>
</evidence>
<dbReference type="KEGG" id="ari:UM93_04430"/>
<dbReference type="PANTHER" id="PTHR46577:SF1">
    <property type="entry name" value="HTH-TYPE TRANSCRIPTIONAL REGULATORY PROTEIN GABR"/>
    <property type="match status" value="1"/>
</dbReference>
<gene>
    <name evidence="7" type="ORF">UM93_04430</name>
</gene>
<dbReference type="SUPFAM" id="SSF46785">
    <property type="entry name" value="Winged helix' DNA-binding domain"/>
    <property type="match status" value="1"/>
</dbReference>
<evidence type="ECO:0000259" key="6">
    <source>
        <dbReference type="PROSITE" id="PS50949"/>
    </source>
</evidence>
<dbReference type="Proteomes" id="UP000061839">
    <property type="component" value="Chromosome"/>
</dbReference>
<dbReference type="GO" id="GO:0003677">
    <property type="term" value="F:DNA binding"/>
    <property type="evidence" value="ECO:0007669"/>
    <property type="project" value="UniProtKB-KW"/>
</dbReference>
<evidence type="ECO:0000256" key="3">
    <source>
        <dbReference type="ARBA" id="ARBA00023015"/>
    </source>
</evidence>
<dbReference type="InterPro" id="IPR036388">
    <property type="entry name" value="WH-like_DNA-bd_sf"/>
</dbReference>
<accession>A0A0D4BXT7</accession>
<protein>
    <submittedName>
        <fullName evidence="7">Transcriptional regulator</fullName>
    </submittedName>
</protein>
<evidence type="ECO:0000313" key="7">
    <source>
        <dbReference type="EMBL" id="AJT40945.1"/>
    </source>
</evidence>
<dbReference type="Gene3D" id="1.10.10.10">
    <property type="entry name" value="Winged helix-like DNA-binding domain superfamily/Winged helix DNA-binding domain"/>
    <property type="match status" value="1"/>
</dbReference>